<dbReference type="InterPro" id="IPR011250">
    <property type="entry name" value="OMP/PagP_B-barrel"/>
</dbReference>
<feature type="domain" description="Outer membrane protein beta-barrel" evidence="2">
    <location>
        <begin position="12"/>
        <end position="191"/>
    </location>
</feature>
<evidence type="ECO:0000256" key="1">
    <source>
        <dbReference type="ARBA" id="ARBA00022729"/>
    </source>
</evidence>
<gene>
    <name evidence="3" type="ORF">SAMN06296036_11799</name>
</gene>
<protein>
    <submittedName>
        <fullName evidence="3">Outer membrane protein beta-barrel domain-containing protein</fullName>
    </submittedName>
</protein>
<proteinExistence type="predicted"/>
<dbReference type="AlphaFoldDB" id="A0A1Y6CHF9"/>
<evidence type="ECO:0000313" key="3">
    <source>
        <dbReference type="EMBL" id="SMF55301.1"/>
    </source>
</evidence>
<keyword evidence="4" id="KW-1185">Reference proteome</keyword>
<accession>A0A1Y6CHF9</accession>
<dbReference type="Gene3D" id="2.40.160.20">
    <property type="match status" value="1"/>
</dbReference>
<dbReference type="OrthoDB" id="9987956at2"/>
<name>A0A1Y6CHF9_9BACT</name>
<keyword evidence="1" id="KW-0732">Signal</keyword>
<sequence>MRTLILSTGLTLAISQNAISEPVDKNFPGPYVGAGFMFGQASKADGDSSAGAAFGLGLDVGYIIKRDTWNRIELGVELGTANLSFESDNTDFDVEAMPQVLFKAGYGYSLGDHVFGIFRAGVGMASGELEASVNGRTLSTDATAMIGMIGWDVVYPANERLDFVAGLNLRTYAVNPDSATGIDSESFQLNVPAIYGQVRYRL</sequence>
<dbReference type="SUPFAM" id="SSF56925">
    <property type="entry name" value="OMPA-like"/>
    <property type="match status" value="1"/>
</dbReference>
<dbReference type="EMBL" id="FWZT01000017">
    <property type="protein sequence ID" value="SMF55301.1"/>
    <property type="molecule type" value="Genomic_DNA"/>
</dbReference>
<evidence type="ECO:0000313" key="4">
    <source>
        <dbReference type="Proteomes" id="UP000192907"/>
    </source>
</evidence>
<reference evidence="4" key="1">
    <citation type="submission" date="2017-04" db="EMBL/GenBank/DDBJ databases">
        <authorList>
            <person name="Varghese N."/>
            <person name="Submissions S."/>
        </authorList>
    </citation>
    <scope>NUCLEOTIDE SEQUENCE [LARGE SCALE GENOMIC DNA]</scope>
    <source>
        <strain evidence="4">RKEM611</strain>
    </source>
</reference>
<evidence type="ECO:0000259" key="2">
    <source>
        <dbReference type="Pfam" id="PF13505"/>
    </source>
</evidence>
<dbReference type="RefSeq" id="WP_132322030.1">
    <property type="nucleotide sequence ID" value="NZ_FWZT01000017.1"/>
</dbReference>
<dbReference type="Pfam" id="PF13505">
    <property type="entry name" value="OMP_b-brl"/>
    <property type="match status" value="1"/>
</dbReference>
<organism evidence="3 4">
    <name type="scientific">Pseudobacteriovorax antillogorgiicola</name>
    <dbReference type="NCBI Taxonomy" id="1513793"/>
    <lineage>
        <taxon>Bacteria</taxon>
        <taxon>Pseudomonadati</taxon>
        <taxon>Bdellovibrionota</taxon>
        <taxon>Oligoflexia</taxon>
        <taxon>Oligoflexales</taxon>
        <taxon>Pseudobacteriovoracaceae</taxon>
        <taxon>Pseudobacteriovorax</taxon>
    </lineage>
</organism>
<dbReference type="Proteomes" id="UP000192907">
    <property type="component" value="Unassembled WGS sequence"/>
</dbReference>
<dbReference type="InterPro" id="IPR027385">
    <property type="entry name" value="Beta-barrel_OMP"/>
</dbReference>